<organism evidence="2">
    <name type="scientific">Mirabilis jalapa</name>
    <name type="common">Garden four-o'clock</name>
    <dbReference type="NCBI Taxonomy" id="3538"/>
    <lineage>
        <taxon>Eukaryota</taxon>
        <taxon>Viridiplantae</taxon>
        <taxon>Streptophyta</taxon>
        <taxon>Embryophyta</taxon>
        <taxon>Tracheophyta</taxon>
        <taxon>Spermatophyta</taxon>
        <taxon>Magnoliopsida</taxon>
        <taxon>eudicotyledons</taxon>
        <taxon>Gunneridae</taxon>
        <taxon>Pentapetalae</taxon>
        <taxon>Caryophyllales</taxon>
        <taxon>Nyctaginaceae</taxon>
        <taxon>Mirabilis</taxon>
    </lineage>
</organism>
<sequence>MTPQEIAILQKCQNMLRPLSPHQQSSLCHLIISFIRLSPLMFSAYLFFDLIGLNPDLILLKVKGSFILHGLRAIFRLFGLEIPIFILVSIVGSSLHMQDPAGGQPAANPAAEQPSNVPSGASTSGWRSFEERVLLEPMPSSGEASVNQQPVIPELHPPLLDDNTRRAELATRLRTNWWGVTYRDDILHSFLDNQIKIEKHPEAALVEDGYSRQVIFEKRHKIRGFLFYPNGRALSEDAYAGYLTQILNLGTRQSVPYRRIMIALHNYDPFFECLFRGEETCFPLGER</sequence>
<dbReference type="AlphaFoldDB" id="A0A7T7FPF8"/>
<evidence type="ECO:0000313" key="2">
    <source>
        <dbReference type="EMBL" id="QQL93528.1"/>
    </source>
</evidence>
<reference evidence="2" key="1">
    <citation type="submission" date="2020-11" db="EMBL/GenBank/DDBJ databases">
        <authorList>
            <person name="Yuan F."/>
        </authorList>
    </citation>
    <scope>NUCLEOTIDE SEQUENCE</scope>
</reference>
<gene>
    <name evidence="2" type="primary">ORF287</name>
</gene>
<accession>A0A7T7FPF8</accession>
<proteinExistence type="predicted"/>
<feature type="compositionally biased region" description="Polar residues" evidence="1">
    <location>
        <begin position="115"/>
        <end position="124"/>
    </location>
</feature>
<dbReference type="RefSeq" id="YP_010144788.1">
    <property type="nucleotide sequence ID" value="NC_056991.1"/>
</dbReference>
<name>A0A7T7FPF8_MIRJA</name>
<dbReference type="GeneID" id="67141242"/>
<dbReference type="EMBL" id="MW295642">
    <property type="protein sequence ID" value="QQL93528.1"/>
    <property type="molecule type" value="Genomic_DNA"/>
</dbReference>
<feature type="region of interest" description="Disordered" evidence="1">
    <location>
        <begin position="101"/>
        <end position="124"/>
    </location>
</feature>
<feature type="compositionally biased region" description="Low complexity" evidence="1">
    <location>
        <begin position="101"/>
        <end position="114"/>
    </location>
</feature>
<geneLocation type="mitochondrion" evidence="2"/>
<protein>
    <submittedName>
        <fullName evidence="2">Uncharacterized protein</fullName>
    </submittedName>
</protein>
<evidence type="ECO:0000256" key="1">
    <source>
        <dbReference type="SAM" id="MobiDB-lite"/>
    </source>
</evidence>
<keyword evidence="2" id="KW-0496">Mitochondrion</keyword>